<gene>
    <name evidence="7" type="ORF">KFL_001710160</name>
</gene>
<comment type="similarity">
    <text evidence="1">Belongs to the cytochrome P450 family.</text>
</comment>
<dbReference type="PRINTS" id="PR00463">
    <property type="entry name" value="EP450I"/>
</dbReference>
<dbReference type="GO" id="GO:0016705">
    <property type="term" value="F:oxidoreductase activity, acting on paired donors, with incorporation or reduction of molecular oxygen"/>
    <property type="evidence" value="ECO:0007669"/>
    <property type="project" value="InterPro"/>
</dbReference>
<evidence type="ECO:0000256" key="2">
    <source>
        <dbReference type="ARBA" id="ARBA00022723"/>
    </source>
</evidence>
<keyword evidence="3" id="KW-0560">Oxidoreductase</keyword>
<dbReference type="EMBL" id="DF237120">
    <property type="protein sequence ID" value="GAQ83985.1"/>
    <property type="molecule type" value="Genomic_DNA"/>
</dbReference>
<dbReference type="PRINTS" id="PR00385">
    <property type="entry name" value="P450"/>
</dbReference>
<evidence type="ECO:0000256" key="1">
    <source>
        <dbReference type="ARBA" id="ARBA00010617"/>
    </source>
</evidence>
<feature type="binding site" description="axial binding residue" evidence="5">
    <location>
        <position position="518"/>
    </location>
    <ligand>
        <name>heme</name>
        <dbReference type="ChEBI" id="CHEBI:30413"/>
    </ligand>
    <ligandPart>
        <name>Fe</name>
        <dbReference type="ChEBI" id="CHEBI:18248"/>
    </ligandPart>
</feature>
<evidence type="ECO:0000313" key="7">
    <source>
        <dbReference type="EMBL" id="GAQ83985.1"/>
    </source>
</evidence>
<evidence type="ECO:0000256" key="5">
    <source>
        <dbReference type="PIRSR" id="PIRSR602401-1"/>
    </source>
</evidence>
<dbReference type="GO" id="GO:0020037">
    <property type="term" value="F:heme binding"/>
    <property type="evidence" value="ECO:0007669"/>
    <property type="project" value="InterPro"/>
</dbReference>
<dbReference type="OMA" id="TEMHEEW"/>
<reference evidence="7 8" key="1">
    <citation type="journal article" date="2014" name="Nat. Commun.">
        <title>Klebsormidium flaccidum genome reveals primary factors for plant terrestrial adaptation.</title>
        <authorList>
            <person name="Hori K."/>
            <person name="Maruyama F."/>
            <person name="Fujisawa T."/>
            <person name="Togashi T."/>
            <person name="Yamamoto N."/>
            <person name="Seo M."/>
            <person name="Sato S."/>
            <person name="Yamada T."/>
            <person name="Mori H."/>
            <person name="Tajima N."/>
            <person name="Moriyama T."/>
            <person name="Ikeuchi M."/>
            <person name="Watanabe M."/>
            <person name="Wada H."/>
            <person name="Kobayashi K."/>
            <person name="Saito M."/>
            <person name="Masuda T."/>
            <person name="Sasaki-Sekimoto Y."/>
            <person name="Mashiguchi K."/>
            <person name="Awai K."/>
            <person name="Shimojima M."/>
            <person name="Masuda S."/>
            <person name="Iwai M."/>
            <person name="Nobusawa T."/>
            <person name="Narise T."/>
            <person name="Kondo S."/>
            <person name="Saito H."/>
            <person name="Sato R."/>
            <person name="Murakawa M."/>
            <person name="Ihara Y."/>
            <person name="Oshima-Yamada Y."/>
            <person name="Ohtaka K."/>
            <person name="Satoh M."/>
            <person name="Sonobe K."/>
            <person name="Ishii M."/>
            <person name="Ohtani R."/>
            <person name="Kanamori-Sato M."/>
            <person name="Honoki R."/>
            <person name="Miyazaki D."/>
            <person name="Mochizuki H."/>
            <person name="Umetsu J."/>
            <person name="Higashi K."/>
            <person name="Shibata D."/>
            <person name="Kamiya Y."/>
            <person name="Sato N."/>
            <person name="Nakamura Y."/>
            <person name="Tabata S."/>
            <person name="Ida S."/>
            <person name="Kurokawa K."/>
            <person name="Ohta H."/>
        </authorList>
    </citation>
    <scope>NUCLEOTIDE SEQUENCE [LARGE SCALE GENOMIC DNA]</scope>
    <source>
        <strain evidence="7 8">NIES-2285</strain>
    </source>
</reference>
<proteinExistence type="inferred from homology"/>
<keyword evidence="6" id="KW-0812">Transmembrane</keyword>
<keyword evidence="6" id="KW-0472">Membrane</keyword>
<keyword evidence="6" id="KW-1133">Transmembrane helix</keyword>
<evidence type="ECO:0000256" key="4">
    <source>
        <dbReference type="ARBA" id="ARBA00023004"/>
    </source>
</evidence>
<evidence type="ECO:0000313" key="8">
    <source>
        <dbReference type="Proteomes" id="UP000054558"/>
    </source>
</evidence>
<comment type="cofactor">
    <cofactor evidence="5">
        <name>heme</name>
        <dbReference type="ChEBI" id="CHEBI:30413"/>
    </cofactor>
</comment>
<dbReference type="CDD" id="cd11064">
    <property type="entry name" value="CYP86A"/>
    <property type="match status" value="1"/>
</dbReference>
<organism evidence="7 8">
    <name type="scientific">Klebsormidium nitens</name>
    <name type="common">Green alga</name>
    <name type="synonym">Ulothrix nitens</name>
    <dbReference type="NCBI Taxonomy" id="105231"/>
    <lineage>
        <taxon>Eukaryota</taxon>
        <taxon>Viridiplantae</taxon>
        <taxon>Streptophyta</taxon>
        <taxon>Klebsormidiophyceae</taxon>
        <taxon>Klebsormidiales</taxon>
        <taxon>Klebsormidiaceae</taxon>
        <taxon>Klebsormidium</taxon>
    </lineage>
</organism>
<keyword evidence="5" id="KW-0349">Heme</keyword>
<evidence type="ECO:0000256" key="6">
    <source>
        <dbReference type="SAM" id="Phobius"/>
    </source>
</evidence>
<dbReference type="SUPFAM" id="SSF48264">
    <property type="entry name" value="Cytochrome P450"/>
    <property type="match status" value="1"/>
</dbReference>
<dbReference type="Gene3D" id="1.10.630.10">
    <property type="entry name" value="Cytochrome P450"/>
    <property type="match status" value="1"/>
</dbReference>
<dbReference type="Proteomes" id="UP000054558">
    <property type="component" value="Unassembled WGS sequence"/>
</dbReference>
<dbReference type="Pfam" id="PF00067">
    <property type="entry name" value="p450"/>
    <property type="match status" value="1"/>
</dbReference>
<dbReference type="AlphaFoldDB" id="A0A1Y1HZA8"/>
<dbReference type="GO" id="GO:0004497">
    <property type="term" value="F:monooxygenase activity"/>
    <property type="evidence" value="ECO:0007669"/>
    <property type="project" value="InterPro"/>
</dbReference>
<feature type="transmembrane region" description="Helical" evidence="6">
    <location>
        <begin position="47"/>
        <end position="73"/>
    </location>
</feature>
<dbReference type="OrthoDB" id="1470350at2759"/>
<dbReference type="GO" id="GO:0005506">
    <property type="term" value="F:iron ion binding"/>
    <property type="evidence" value="ECO:0007669"/>
    <property type="project" value="InterPro"/>
</dbReference>
<dbReference type="STRING" id="105231.A0A1Y1HZA8"/>
<dbReference type="InterPro" id="IPR002401">
    <property type="entry name" value="Cyt_P450_E_grp-I"/>
</dbReference>
<dbReference type="InterPro" id="IPR001128">
    <property type="entry name" value="Cyt_P450"/>
</dbReference>
<keyword evidence="2 5" id="KW-0479">Metal-binding</keyword>
<protein>
    <submittedName>
        <fullName evidence="7">Cytochrome P450</fullName>
    </submittedName>
</protein>
<keyword evidence="4 5" id="KW-0408">Iron</keyword>
<accession>A0A1Y1HZA8</accession>
<dbReference type="InterPro" id="IPR036396">
    <property type="entry name" value="Cyt_P450_sf"/>
</dbReference>
<dbReference type="PANTHER" id="PTHR24296">
    <property type="entry name" value="CYTOCHROME P450"/>
    <property type="match status" value="1"/>
</dbReference>
<sequence length="571" mass="63894">METTFEAETNAGGLRKSLLAAAGLPKVWGFTLRDMRRSLNAFWPTELSATAIGLFAMFLSLTIGLLSVLYLFWGAGSSSISGERKEVFPGPKRYPLVGSLFELLKNMHRTYDWLVETMAKADSSWCFLTIPGAKLVVVTDPRDVEHMLKSRFENYPKGPEFHGLLYELLGNGIFNADGEVWRVQRKAASHEFSTKSLKELMLTIFNNKVNGALVALMGRFAEEGTPFDLQDVFQRCTFDTICSIGFGVDPGCLAPELPVVPFANAFDIAQEVHSRRFLQPPVAYKLKRFLGLGSERKLAEAVKEVDSFAYDVIRRRRQEMAGPCPQQHEDLLSRFIAVADRETKSPSAPEPENEGVPSTADRFLRDIILNFVLAGRDTTSVTLTWFFWALTQHRDVEEKILGEVDRVDAAKGGSGAFGFEDLRSMNYLQAVLSETLRLYPAVPSDVKSALSDDILPSGAIVRAGWRIAYFPYAQGRSAVVWGPDALEFKPERWLDSAGNFVQPSPYKFSSFQAGPRICLGKDMAYLQMKVVAASLLRRFKFTVVPGHVVTYRQSLVLTMRYGLQVTVEQRR</sequence>
<evidence type="ECO:0000256" key="3">
    <source>
        <dbReference type="ARBA" id="ARBA00023002"/>
    </source>
</evidence>
<name>A0A1Y1HZA8_KLENI</name>
<keyword evidence="8" id="KW-1185">Reference proteome</keyword>